<dbReference type="Gene3D" id="3.10.20.90">
    <property type="entry name" value="Phosphatidylinositol 3-kinase Catalytic Subunit, Chain A, domain 1"/>
    <property type="match status" value="1"/>
</dbReference>
<sequence>MFILGGRGQGGHVNSILKRAPKLLSLLLHLYLSIFIVEGLRQERMAISMGHTEEEINNTRVLQLKQNVVERVPDRPPRKSATFHVRVNGLRGEIMEIDVGQSEEEMNNTTVLQLKQKIAQRLPGWDIDTLTMRYTCKTLEDSRLLSCYGIQDKSLINLVLDKYRE</sequence>
<dbReference type="Pfam" id="PF00240">
    <property type="entry name" value="ubiquitin"/>
    <property type="match status" value="1"/>
</dbReference>
<dbReference type="SUPFAM" id="SSF54236">
    <property type="entry name" value="Ubiquitin-like"/>
    <property type="match status" value="1"/>
</dbReference>
<dbReference type="CDD" id="cd17039">
    <property type="entry name" value="Ubl_ubiquitin_like"/>
    <property type="match status" value="1"/>
</dbReference>
<accession>A0A060XGN6</accession>
<dbReference type="Proteomes" id="UP000193380">
    <property type="component" value="Unassembled WGS sequence"/>
</dbReference>
<dbReference type="InterPro" id="IPR029071">
    <property type="entry name" value="Ubiquitin-like_domsf"/>
</dbReference>
<reference evidence="2" key="2">
    <citation type="submission" date="2014-03" db="EMBL/GenBank/DDBJ databases">
        <authorList>
            <person name="Genoscope - CEA"/>
        </authorList>
    </citation>
    <scope>NUCLEOTIDE SEQUENCE</scope>
</reference>
<feature type="domain" description="Ubiquitin-like" evidence="1">
    <location>
        <begin position="110"/>
        <end position="165"/>
    </location>
</feature>
<evidence type="ECO:0000313" key="3">
    <source>
        <dbReference type="Proteomes" id="UP000193380"/>
    </source>
</evidence>
<dbReference type="STRING" id="8022.A0A060XGN6"/>
<evidence type="ECO:0000313" key="2">
    <source>
        <dbReference type="EMBL" id="CDQ76055.1"/>
    </source>
</evidence>
<evidence type="ECO:0000259" key="1">
    <source>
        <dbReference type="PROSITE" id="PS50053"/>
    </source>
</evidence>
<dbReference type="PaxDb" id="8022-A0A060XGN6"/>
<dbReference type="InterPro" id="IPR000626">
    <property type="entry name" value="Ubiquitin-like_dom"/>
</dbReference>
<dbReference type="EMBL" id="FR905105">
    <property type="protein sequence ID" value="CDQ76055.1"/>
    <property type="molecule type" value="Genomic_DNA"/>
</dbReference>
<protein>
    <recommendedName>
        <fullName evidence="1">Ubiquitin-like domain-containing protein</fullName>
    </recommendedName>
</protein>
<organism evidence="2 3">
    <name type="scientific">Oncorhynchus mykiss</name>
    <name type="common">Rainbow trout</name>
    <name type="synonym">Salmo gairdneri</name>
    <dbReference type="NCBI Taxonomy" id="8022"/>
    <lineage>
        <taxon>Eukaryota</taxon>
        <taxon>Metazoa</taxon>
        <taxon>Chordata</taxon>
        <taxon>Craniata</taxon>
        <taxon>Vertebrata</taxon>
        <taxon>Euteleostomi</taxon>
        <taxon>Actinopterygii</taxon>
        <taxon>Neopterygii</taxon>
        <taxon>Teleostei</taxon>
        <taxon>Protacanthopterygii</taxon>
        <taxon>Salmoniformes</taxon>
        <taxon>Salmonidae</taxon>
        <taxon>Salmoninae</taxon>
        <taxon>Oncorhynchus</taxon>
    </lineage>
</organism>
<gene>
    <name evidence="2" type="ORF">GSONMT00055530001</name>
</gene>
<dbReference type="AlphaFoldDB" id="A0A060XGN6"/>
<proteinExistence type="predicted"/>
<name>A0A060XGN6_ONCMY</name>
<reference evidence="2" key="1">
    <citation type="journal article" date="2014" name="Nat. Commun.">
        <title>The rainbow trout genome provides novel insights into evolution after whole-genome duplication in vertebrates.</title>
        <authorList>
            <person name="Berthelot C."/>
            <person name="Brunet F."/>
            <person name="Chalopin D."/>
            <person name="Juanchich A."/>
            <person name="Bernard M."/>
            <person name="Noel B."/>
            <person name="Bento P."/>
            <person name="Da Silva C."/>
            <person name="Labadie K."/>
            <person name="Alberti A."/>
            <person name="Aury J.M."/>
            <person name="Louis A."/>
            <person name="Dehais P."/>
            <person name="Bardou P."/>
            <person name="Montfort J."/>
            <person name="Klopp C."/>
            <person name="Cabau C."/>
            <person name="Gaspin C."/>
            <person name="Thorgaard G.H."/>
            <person name="Boussaha M."/>
            <person name="Quillet E."/>
            <person name="Guyomard R."/>
            <person name="Galiana D."/>
            <person name="Bobe J."/>
            <person name="Volff J.N."/>
            <person name="Genet C."/>
            <person name="Wincker P."/>
            <person name="Jaillon O."/>
            <person name="Roest Crollius H."/>
            <person name="Guiguen Y."/>
        </authorList>
    </citation>
    <scope>NUCLEOTIDE SEQUENCE [LARGE SCALE GENOMIC DNA]</scope>
</reference>
<dbReference type="PROSITE" id="PS50053">
    <property type="entry name" value="UBIQUITIN_2"/>
    <property type="match status" value="1"/>
</dbReference>